<dbReference type="EMBL" id="CAJNYD010001874">
    <property type="protein sequence ID" value="CAF3375914.1"/>
    <property type="molecule type" value="Genomic_DNA"/>
</dbReference>
<evidence type="ECO:0000313" key="2">
    <source>
        <dbReference type="Proteomes" id="UP000663833"/>
    </source>
</evidence>
<evidence type="ECO:0000313" key="1">
    <source>
        <dbReference type="EMBL" id="CAF3375914.1"/>
    </source>
</evidence>
<name>A0A817Y1B8_9BILA</name>
<reference evidence="1" key="1">
    <citation type="submission" date="2021-02" db="EMBL/GenBank/DDBJ databases">
        <authorList>
            <person name="Nowell W R."/>
        </authorList>
    </citation>
    <scope>NUCLEOTIDE SEQUENCE</scope>
</reference>
<dbReference type="AlphaFoldDB" id="A0A817Y1B8"/>
<accession>A0A817Y1B8</accession>
<comment type="caution">
    <text evidence="1">The sequence shown here is derived from an EMBL/GenBank/DDBJ whole genome shotgun (WGS) entry which is preliminary data.</text>
</comment>
<dbReference type="Proteomes" id="UP000663833">
    <property type="component" value="Unassembled WGS sequence"/>
</dbReference>
<organism evidence="1 2">
    <name type="scientific">Rotaria socialis</name>
    <dbReference type="NCBI Taxonomy" id="392032"/>
    <lineage>
        <taxon>Eukaryota</taxon>
        <taxon>Metazoa</taxon>
        <taxon>Spiralia</taxon>
        <taxon>Gnathifera</taxon>
        <taxon>Rotifera</taxon>
        <taxon>Eurotatoria</taxon>
        <taxon>Bdelloidea</taxon>
        <taxon>Philodinida</taxon>
        <taxon>Philodinidae</taxon>
        <taxon>Rotaria</taxon>
    </lineage>
</organism>
<gene>
    <name evidence="1" type="ORF">LUA448_LOCUS15310</name>
</gene>
<protein>
    <submittedName>
        <fullName evidence="1">Uncharacterized protein</fullName>
    </submittedName>
</protein>
<proteinExistence type="predicted"/>
<sequence>MEKIEWKNAQHCTSYINDETLDLDGISKRVEPRVTDGNGQSLCDECEDTHDFDSDDNESVAKCHKNQKENRPVRVDHCWLYLRDGDDVPNLKKLVRFVSSYSCLKCIL</sequence>